<gene>
    <name evidence="4" type="ORF">BJ684DRAFT_20025</name>
</gene>
<feature type="signal peptide" evidence="3">
    <location>
        <begin position="1"/>
        <end position="25"/>
    </location>
</feature>
<sequence length="542" mass="59091">MLFNLLSRLPTLLVGLSSLTTAANAAFTYTIRGQEVNVPTADYFQANFGDYSFPNSLLVSMRSTNDRAAPCTFQSARANETATGQGGVFNSTGGFYDHSIVLFDTADALAVGCQTVKQMSLAAERFAQDFSLAGYPPLAAIIAISKYETGVPAGGPMTEDYPSRDAKIGDGPPSLPLAFVNPTLVRDLKGSSQRYISVALTREKGQWNDKFLDPGYIAWTWILFAINVLLCLYGLYRFISLILHGRFKRDARTTIFILGLISTALASAVIVLPVMRQKTYVISQFSTMIYNVAFYLLLLLWSGVLSRIQMDRSFGPFRLVIYFAIASALMNGIIGLVQDFSRSQTNVIKAYQVMVYWTPAIEALAAILFLVYSVRFAVRMSEYTVTREVRRALGRLTKLSVIGFIAFAIMAVNNILINVIDIDLTVTNFVGITVSNNIGLTLRAIGIIYILNVSLPSDYSTHSGSSSGKKGSTGWSGWSRGWRRALYGEPTRGTASHGVSGHTQGTASAEVSSPKSPKSPGFFSETESEAGLGEKRYPTLPS</sequence>
<name>A0A4P9Y5M2_9FUNG</name>
<evidence type="ECO:0000313" key="5">
    <source>
        <dbReference type="Proteomes" id="UP000267251"/>
    </source>
</evidence>
<evidence type="ECO:0000256" key="3">
    <source>
        <dbReference type="SAM" id="SignalP"/>
    </source>
</evidence>
<feature type="transmembrane region" description="Helical" evidence="2">
    <location>
        <begin position="399"/>
        <end position="417"/>
    </location>
</feature>
<protein>
    <recommendedName>
        <fullName evidence="6">Lung seven transmembrane receptor-domain-containing protein</fullName>
    </recommendedName>
</protein>
<keyword evidence="2" id="KW-0812">Transmembrane</keyword>
<feature type="transmembrane region" description="Helical" evidence="2">
    <location>
        <begin position="216"/>
        <end position="235"/>
    </location>
</feature>
<keyword evidence="2" id="KW-1133">Transmembrane helix</keyword>
<keyword evidence="3" id="KW-0732">Signal</keyword>
<evidence type="ECO:0008006" key="6">
    <source>
        <dbReference type="Google" id="ProtNLM"/>
    </source>
</evidence>
<feature type="transmembrane region" description="Helical" evidence="2">
    <location>
        <begin position="357"/>
        <end position="378"/>
    </location>
</feature>
<proteinExistence type="predicted"/>
<accession>A0A4P9Y5M2</accession>
<feature type="transmembrane region" description="Helical" evidence="2">
    <location>
        <begin position="287"/>
        <end position="305"/>
    </location>
</feature>
<feature type="chain" id="PRO_5021023136" description="Lung seven transmembrane receptor-domain-containing protein" evidence="3">
    <location>
        <begin position="26"/>
        <end position="542"/>
    </location>
</feature>
<feature type="transmembrane region" description="Helical" evidence="2">
    <location>
        <begin position="317"/>
        <end position="337"/>
    </location>
</feature>
<evidence type="ECO:0000256" key="2">
    <source>
        <dbReference type="SAM" id="Phobius"/>
    </source>
</evidence>
<feature type="transmembrane region" description="Helical" evidence="2">
    <location>
        <begin position="255"/>
        <end position="275"/>
    </location>
</feature>
<dbReference type="OrthoDB" id="5542996at2759"/>
<keyword evidence="5" id="KW-1185">Reference proteome</keyword>
<feature type="compositionally biased region" description="Basic and acidic residues" evidence="1">
    <location>
        <begin position="532"/>
        <end position="542"/>
    </location>
</feature>
<evidence type="ECO:0000256" key="1">
    <source>
        <dbReference type="SAM" id="MobiDB-lite"/>
    </source>
</evidence>
<feature type="region of interest" description="Disordered" evidence="1">
    <location>
        <begin position="491"/>
        <end position="542"/>
    </location>
</feature>
<organism evidence="4 5">
    <name type="scientific">Piptocephalis cylindrospora</name>
    <dbReference type="NCBI Taxonomy" id="1907219"/>
    <lineage>
        <taxon>Eukaryota</taxon>
        <taxon>Fungi</taxon>
        <taxon>Fungi incertae sedis</taxon>
        <taxon>Zoopagomycota</taxon>
        <taxon>Zoopagomycotina</taxon>
        <taxon>Zoopagomycetes</taxon>
        <taxon>Zoopagales</taxon>
        <taxon>Piptocephalidaceae</taxon>
        <taxon>Piptocephalis</taxon>
    </lineage>
</organism>
<feature type="compositionally biased region" description="Polar residues" evidence="1">
    <location>
        <begin position="501"/>
        <end position="511"/>
    </location>
</feature>
<dbReference type="EMBL" id="KZ988007">
    <property type="protein sequence ID" value="RKP13491.1"/>
    <property type="molecule type" value="Genomic_DNA"/>
</dbReference>
<dbReference type="AlphaFoldDB" id="A0A4P9Y5M2"/>
<feature type="transmembrane region" description="Helical" evidence="2">
    <location>
        <begin position="429"/>
        <end position="451"/>
    </location>
</feature>
<keyword evidence="2" id="KW-0472">Membrane</keyword>
<dbReference type="Proteomes" id="UP000267251">
    <property type="component" value="Unassembled WGS sequence"/>
</dbReference>
<reference evidence="5" key="1">
    <citation type="journal article" date="2018" name="Nat. Microbiol.">
        <title>Leveraging single-cell genomics to expand the fungal tree of life.</title>
        <authorList>
            <person name="Ahrendt S.R."/>
            <person name="Quandt C.A."/>
            <person name="Ciobanu D."/>
            <person name="Clum A."/>
            <person name="Salamov A."/>
            <person name="Andreopoulos B."/>
            <person name="Cheng J.F."/>
            <person name="Woyke T."/>
            <person name="Pelin A."/>
            <person name="Henrissat B."/>
            <person name="Reynolds N.K."/>
            <person name="Benny G.L."/>
            <person name="Smith M.E."/>
            <person name="James T.Y."/>
            <person name="Grigoriev I.V."/>
        </authorList>
    </citation>
    <scope>NUCLEOTIDE SEQUENCE [LARGE SCALE GENOMIC DNA]</scope>
</reference>
<evidence type="ECO:0000313" key="4">
    <source>
        <dbReference type="EMBL" id="RKP13491.1"/>
    </source>
</evidence>